<feature type="domain" description="C2H2-type" evidence="9">
    <location>
        <begin position="1520"/>
        <end position="1547"/>
    </location>
</feature>
<dbReference type="PANTHER" id="PTHR45988">
    <property type="entry name" value="C2H2 TYPE ZINC FINGER TRANSCRIPTION FACTOR FAMILY-RELATED"/>
    <property type="match status" value="1"/>
</dbReference>
<dbReference type="EMBL" id="FZQP02005321">
    <property type="protein sequence ID" value="VVD01346.1"/>
    <property type="molecule type" value="Genomic_DNA"/>
</dbReference>
<keyword evidence="6" id="KW-0804">Transcription</keyword>
<feature type="region of interest" description="Disordered" evidence="8">
    <location>
        <begin position="1"/>
        <end position="22"/>
    </location>
</feature>
<dbReference type="PANTHER" id="PTHR45988:SF18">
    <property type="entry name" value="C2H2-TYPE ZINC FINGER FAMILY PROTEIN"/>
    <property type="match status" value="1"/>
</dbReference>
<feature type="region of interest" description="Disordered" evidence="8">
    <location>
        <begin position="1037"/>
        <end position="1098"/>
    </location>
</feature>
<keyword evidence="2" id="KW-0677">Repeat</keyword>
<keyword evidence="5" id="KW-0805">Transcription regulation</keyword>
<evidence type="ECO:0000256" key="7">
    <source>
        <dbReference type="PROSITE-ProRule" id="PRU00042"/>
    </source>
</evidence>
<evidence type="ECO:0000256" key="5">
    <source>
        <dbReference type="ARBA" id="ARBA00023015"/>
    </source>
</evidence>
<dbReference type="PROSITE" id="PS50157">
    <property type="entry name" value="ZINC_FINGER_C2H2_2"/>
    <property type="match status" value="6"/>
</dbReference>
<organism evidence="10 11">
    <name type="scientific">Leptidea sinapis</name>
    <dbReference type="NCBI Taxonomy" id="189913"/>
    <lineage>
        <taxon>Eukaryota</taxon>
        <taxon>Metazoa</taxon>
        <taxon>Ecdysozoa</taxon>
        <taxon>Arthropoda</taxon>
        <taxon>Hexapoda</taxon>
        <taxon>Insecta</taxon>
        <taxon>Pterygota</taxon>
        <taxon>Neoptera</taxon>
        <taxon>Endopterygota</taxon>
        <taxon>Lepidoptera</taxon>
        <taxon>Glossata</taxon>
        <taxon>Ditrysia</taxon>
        <taxon>Papilionoidea</taxon>
        <taxon>Pieridae</taxon>
        <taxon>Dismorphiinae</taxon>
        <taxon>Leptidea</taxon>
    </lineage>
</organism>
<dbReference type="InterPro" id="IPR013087">
    <property type="entry name" value="Znf_C2H2_type"/>
</dbReference>
<feature type="compositionally biased region" description="Polar residues" evidence="8">
    <location>
        <begin position="2242"/>
        <end position="2265"/>
    </location>
</feature>
<dbReference type="GO" id="GO:0003700">
    <property type="term" value="F:DNA-binding transcription factor activity"/>
    <property type="evidence" value="ECO:0007669"/>
    <property type="project" value="InterPro"/>
</dbReference>
<evidence type="ECO:0000256" key="1">
    <source>
        <dbReference type="ARBA" id="ARBA00022723"/>
    </source>
</evidence>
<dbReference type="SUPFAM" id="SSF57667">
    <property type="entry name" value="beta-beta-alpha zinc fingers"/>
    <property type="match status" value="1"/>
</dbReference>
<dbReference type="GO" id="GO:0005634">
    <property type="term" value="C:nucleus"/>
    <property type="evidence" value="ECO:0007669"/>
    <property type="project" value="TreeGrafter"/>
</dbReference>
<evidence type="ECO:0000256" key="6">
    <source>
        <dbReference type="ARBA" id="ARBA00023163"/>
    </source>
</evidence>
<feature type="region of interest" description="Disordered" evidence="8">
    <location>
        <begin position="898"/>
        <end position="955"/>
    </location>
</feature>
<feature type="region of interest" description="Disordered" evidence="8">
    <location>
        <begin position="1688"/>
        <end position="1710"/>
    </location>
</feature>
<evidence type="ECO:0000256" key="2">
    <source>
        <dbReference type="ARBA" id="ARBA00022737"/>
    </source>
</evidence>
<dbReference type="InterPro" id="IPR036236">
    <property type="entry name" value="Znf_C2H2_sf"/>
</dbReference>
<proteinExistence type="predicted"/>
<feature type="compositionally biased region" description="Basic and acidic residues" evidence="8">
    <location>
        <begin position="1550"/>
        <end position="1568"/>
    </location>
</feature>
<name>A0A5E4QSJ7_9NEOP</name>
<keyword evidence="4" id="KW-0862">Zinc</keyword>
<gene>
    <name evidence="10" type="ORF">LSINAPIS_LOCUS11793</name>
</gene>
<evidence type="ECO:0000313" key="11">
    <source>
        <dbReference type="Proteomes" id="UP000324832"/>
    </source>
</evidence>
<feature type="region of interest" description="Disordered" evidence="8">
    <location>
        <begin position="1540"/>
        <end position="1580"/>
    </location>
</feature>
<keyword evidence="3 7" id="KW-0863">Zinc-finger</keyword>
<feature type="region of interest" description="Disordered" evidence="8">
    <location>
        <begin position="1442"/>
        <end position="1479"/>
    </location>
</feature>
<feature type="region of interest" description="Disordered" evidence="8">
    <location>
        <begin position="2195"/>
        <end position="2285"/>
    </location>
</feature>
<evidence type="ECO:0000256" key="4">
    <source>
        <dbReference type="ARBA" id="ARBA00022833"/>
    </source>
</evidence>
<feature type="domain" description="C2H2-type" evidence="9">
    <location>
        <begin position="1720"/>
        <end position="1747"/>
    </location>
</feature>
<accession>A0A5E4QSJ7</accession>
<dbReference type="Proteomes" id="UP000324832">
    <property type="component" value="Unassembled WGS sequence"/>
</dbReference>
<dbReference type="GO" id="GO:0000976">
    <property type="term" value="F:transcription cis-regulatory region binding"/>
    <property type="evidence" value="ECO:0007669"/>
    <property type="project" value="TreeGrafter"/>
</dbReference>
<feature type="compositionally biased region" description="Basic and acidic residues" evidence="8">
    <location>
        <begin position="1699"/>
        <end position="1710"/>
    </location>
</feature>
<feature type="compositionally biased region" description="Low complexity" evidence="8">
    <location>
        <begin position="1860"/>
        <end position="1869"/>
    </location>
</feature>
<dbReference type="SMART" id="SM00355">
    <property type="entry name" value="ZnF_C2H2"/>
    <property type="match status" value="7"/>
</dbReference>
<keyword evidence="11" id="KW-1185">Reference proteome</keyword>
<sequence>MDRLNQIRSEAGSSKDSTLDTSLAPSEAYLTANESESSKFFSLSEVDSTFSISPTKESASATTDADETIAEPKLISNLSPIAKSNDISSFKIGKHIEAANILSGGVNIFEDNSYDGDELVIDDNACKDDTEASKEIPERLHKLEENSPVSLDVADVIPSKDTEVVLQIDGKNVDAIDIGNDLYLYRQAGGEELAAVQILDDNQSQQPSFKFLKVRENAEGNLEVYEEIEIEVPKELPKKKSMSAGEELCKIPKDTHSATIFKSDASEKDVTCVENNAFKEKGTETQKESIDTKSEVNVNGKTMKLSESRKSPLINTFTPMTYHSTPNKEGIPLTKTMVNQQLQPSRHSENVKKTIEVHINNSKQKLVETLKCPKIEVLKEETKNADLPQSSKAKLVEDNSSINFNEGINDKKCVKQPDGISKISDIIVIKPEFLNETNNKVCNDSPNLQPVSIQPPEKLSSLTAIETDNLKASKPCLQSLSTAKVVPKEISVETTDRHNDCDSSKVCLIESVKENNNYTSQSITTISLPIEPSKKDSIQLSFQNIGSKDVCIEVPIKKCVNSHILQPILIKENENCSSQTTYKNIDCEVKEVCIVDPVKECDNSVISQPLSNIVVPKTVSPQSTIKNDCKAEVICTIEPVKECTNKLCLTPLSNEPLKKDLSQTADKNNDCESKMCKIDPGKECNNSPILNVLSIEVPNVCSQTTTNSNDCKARQKWIGAPADKNSLIIQTSEMEASEKSPSPKSTEKSECKADGDAYTGMLSYDIVKCIEEIKCDMPLDLKSGSIKSYEVKEINKNPAKMATELKNEIDAVHENKNSSSNVSSNKAQVPFGKWTEANRQEFLNKIKEPKITASVPNTNQLKQPHDLNRRDVLKKIDSQRQTSNSHLLKVQQLKISTNSTPSTASAFTKVESQPKTTNSLPQKSSNSDNKKMIPNTNLTDIKENKLENQSPPTKHKNVLRKEVSRIYNNQDLIDITIEDRINRGLPKVTHGDTKNVKDGITKDNVPSLSSVTLDDIERKMNELHGIPFVERPVHELPLSIDSKPSTSKAEAGSDKKQTLAPFTNSKPSTSKAEAGSDTKQTLAPFTNKSHTLKNVGSDSLSDDEIIEHEPITGDMVLLPKEKSGETPSQNTNLVKKDTIITEKDFDKFARRNSITYENCITVNFEKRDPRNDNQTIVGLDVPVKKLSRNELMLAESKAKSSLKQQNMRQINQLNKIPTAVRHSNEVNTNKNYQSKVQIAYQSALTEKRQHEIPISIIEDKPVKVVFMDSTIKYPLELNKIQGQDLSPCKKSVIESENATLSASESLDSDTLEGSLESKISQEEVKVKTKHQRKQVLTPVIESADMQLIEPGDLGIDVKSKKKRKIDDKNDKGKLLVVPKKSYLLSRNNDGKLCKIQNIVKNSEEPVIRNDAYIVHSDPFYAIDNLVKAAELIETQSENKDIKVETHVNIPQTSPPKRGRGRPRKYPVPEKEEKSNLIPSPQKKIKIMDEKRVRSDSESEISSGDEIVKENWTMGKINENIVCPICSKLFRSENVVFKHVKHCTGPSPNRSDSDKLSPRKVRSSREFRRLSMGSQSDLESEDENLASNICLSPPSDNVKEKIYDGLKDREVNKVIKTNMKPINHVCELCGRTFRQLSYLLSHKLQHHNKKSNDESVNTSVFNCEVCQKTFRKLHHLVQHRIIHNPRMTSRLSRKSSIENNDSKIHKSDTSLRKTEDHSAGFRCEPCDKSFRKLHHLVEHRETHDGINNKKTAALNVPPDVNKQNVHQCKKCSLTFKKLQHLIEHKDQHLETSSDKSDDKSVQSSLSTKDIIHECSICYMVFPNEHSLNKHAYACQRKKKQSIIKNSKQKLSNETESDSEEASAVAAMSTEKSQSAILKENPDESLKHRDTEDKELKANLNDDKIESKTEIMGQSTVDSDSKSDDDLPLVCAKVVKPLADKTTYETNCIGLKHKLKDEIITITDTPTPKKKFIEIITIPDTPVPKKEPIEIQSTENSPTPKKKSVKEIMEVIVTKKLKSSNVRLPADDTKTVTESSDDDEIRYMLNPDYKPEESVKEKFMKVQSQRCNSLFSPILKDLNKSNSKHTSKLPRLKSKQIDTKTTKNLQKDIIMKDSDKDIKYSFPKKTLEKTGLNYDKKVVKKSLCEKRKSLNGIAKRKSLGKQKIETPQNIRKRKEIEYRCDCGQLFSSDALLSRHTVLAHTPPRRRKHRSPPPDKPKPIAQPKPSAQNVTTLQKSKIGAETRKSNVNNSNAKKIVNTTKTTRRSTANKAPALTDNEKIKKFIDRPNK</sequence>
<keyword evidence="1" id="KW-0479">Metal-binding</keyword>
<reference evidence="10 11" key="1">
    <citation type="submission" date="2017-07" db="EMBL/GenBank/DDBJ databases">
        <authorList>
            <person name="Talla V."/>
            <person name="Backstrom N."/>
        </authorList>
    </citation>
    <scope>NUCLEOTIDE SEQUENCE [LARGE SCALE GENOMIC DNA]</scope>
</reference>
<dbReference type="PROSITE" id="PS00028">
    <property type="entry name" value="ZINC_FINGER_C2H2_1"/>
    <property type="match status" value="4"/>
</dbReference>
<feature type="compositionally biased region" description="Basic and acidic residues" evidence="8">
    <location>
        <begin position="2272"/>
        <end position="2285"/>
    </location>
</feature>
<feature type="domain" description="C2H2-type" evidence="9">
    <location>
        <begin position="1660"/>
        <end position="1687"/>
    </location>
</feature>
<feature type="region of interest" description="Disordered" evidence="8">
    <location>
        <begin position="733"/>
        <end position="752"/>
    </location>
</feature>
<dbReference type="InterPro" id="IPR044653">
    <property type="entry name" value="AZF1/2/3-like"/>
</dbReference>
<feature type="compositionally biased region" description="Polar residues" evidence="8">
    <location>
        <begin position="898"/>
        <end position="927"/>
    </location>
</feature>
<protein>
    <recommendedName>
        <fullName evidence="9">C2H2-type domain-containing protein</fullName>
    </recommendedName>
</protein>
<feature type="domain" description="C2H2-type" evidence="9">
    <location>
        <begin position="2176"/>
        <end position="2203"/>
    </location>
</feature>
<feature type="domain" description="C2H2-type" evidence="9">
    <location>
        <begin position="1623"/>
        <end position="1650"/>
    </location>
</feature>
<dbReference type="GO" id="GO:0008270">
    <property type="term" value="F:zinc ion binding"/>
    <property type="evidence" value="ECO:0007669"/>
    <property type="project" value="UniProtKB-KW"/>
</dbReference>
<feature type="region of interest" description="Disordered" evidence="8">
    <location>
        <begin position="1842"/>
        <end position="1899"/>
    </location>
</feature>
<evidence type="ECO:0000256" key="8">
    <source>
        <dbReference type="SAM" id="MobiDB-lite"/>
    </source>
</evidence>
<evidence type="ECO:0000259" key="9">
    <source>
        <dbReference type="PROSITE" id="PS50157"/>
    </source>
</evidence>
<feature type="compositionally biased region" description="Polar residues" evidence="8">
    <location>
        <begin position="2223"/>
        <end position="2232"/>
    </location>
</feature>
<evidence type="ECO:0000256" key="3">
    <source>
        <dbReference type="ARBA" id="ARBA00022771"/>
    </source>
</evidence>
<dbReference type="Pfam" id="PF13912">
    <property type="entry name" value="zf-C2H2_6"/>
    <property type="match status" value="1"/>
</dbReference>
<feature type="compositionally biased region" description="Basic and acidic residues" evidence="8">
    <location>
        <begin position="1878"/>
        <end position="1899"/>
    </location>
</feature>
<evidence type="ECO:0000313" key="10">
    <source>
        <dbReference type="EMBL" id="VVD01346.1"/>
    </source>
</evidence>
<feature type="compositionally biased region" description="Low complexity" evidence="8">
    <location>
        <begin position="1842"/>
        <end position="1852"/>
    </location>
</feature>
<dbReference type="Gene3D" id="3.30.160.60">
    <property type="entry name" value="Classic Zinc Finger"/>
    <property type="match status" value="2"/>
</dbReference>
<feature type="compositionally biased region" description="Polar residues" evidence="8">
    <location>
        <begin position="1060"/>
        <end position="1098"/>
    </location>
</feature>
<feature type="region of interest" description="Disordered" evidence="8">
    <location>
        <begin position="1982"/>
        <end position="2001"/>
    </location>
</feature>
<feature type="domain" description="C2H2-type" evidence="9">
    <location>
        <begin position="1765"/>
        <end position="1792"/>
    </location>
</feature>